<dbReference type="Gene3D" id="3.30.559.30">
    <property type="entry name" value="Nonribosomal peptide synthetase, condensation domain"/>
    <property type="match status" value="1"/>
</dbReference>
<accession>A4C380</accession>
<feature type="domain" description="Carrier" evidence="1">
    <location>
        <begin position="1064"/>
        <end position="1144"/>
    </location>
</feature>
<dbReference type="PROSITE" id="PS50075">
    <property type="entry name" value="CARRIER"/>
    <property type="match status" value="1"/>
</dbReference>
<name>A4C380_9GAMM</name>
<dbReference type="Gene3D" id="3.40.50.980">
    <property type="match status" value="2"/>
</dbReference>
<dbReference type="HOGENOM" id="CLU_000022_2_4_6"/>
<dbReference type="GO" id="GO:0031177">
    <property type="term" value="F:phosphopantetheine binding"/>
    <property type="evidence" value="ECO:0007669"/>
    <property type="project" value="TreeGrafter"/>
</dbReference>
<dbReference type="GO" id="GO:0009239">
    <property type="term" value="P:enterobactin biosynthetic process"/>
    <property type="evidence" value="ECO:0007669"/>
    <property type="project" value="TreeGrafter"/>
</dbReference>
<organism evidence="2 3">
    <name type="scientific">Pseudoalteromonas tunicata D2</name>
    <dbReference type="NCBI Taxonomy" id="87626"/>
    <lineage>
        <taxon>Bacteria</taxon>
        <taxon>Pseudomonadati</taxon>
        <taxon>Pseudomonadota</taxon>
        <taxon>Gammaproteobacteria</taxon>
        <taxon>Alteromonadales</taxon>
        <taxon>Pseudoalteromonadaceae</taxon>
        <taxon>Pseudoalteromonas</taxon>
    </lineage>
</organism>
<dbReference type="InterPro" id="IPR023213">
    <property type="entry name" value="CAT-like_dom_sf"/>
</dbReference>
<dbReference type="Pfam" id="PF13193">
    <property type="entry name" value="AMP-binding_C"/>
    <property type="match status" value="1"/>
</dbReference>
<reference evidence="2 3" key="1">
    <citation type="submission" date="2006-02" db="EMBL/GenBank/DDBJ databases">
        <authorList>
            <person name="Moran M.A."/>
            <person name="Kjelleberg S."/>
            <person name="Egan S."/>
            <person name="Saunders N."/>
            <person name="Thomas T."/>
            <person name="Ferriera S."/>
            <person name="Johnson J."/>
            <person name="Kravitz S."/>
            <person name="Halpern A."/>
            <person name="Remington K."/>
            <person name="Beeson K."/>
            <person name="Tran B."/>
            <person name="Rogers Y.-H."/>
            <person name="Friedman R."/>
            <person name="Venter J.C."/>
        </authorList>
    </citation>
    <scope>NUCLEOTIDE SEQUENCE [LARGE SCALE GENOMIC DNA]</scope>
    <source>
        <strain evidence="2 3">D2</strain>
    </source>
</reference>
<dbReference type="PANTHER" id="PTHR45527:SF1">
    <property type="entry name" value="FATTY ACID SYNTHASE"/>
    <property type="match status" value="1"/>
</dbReference>
<dbReference type="InterPro" id="IPR000873">
    <property type="entry name" value="AMP-dep_synth/lig_dom"/>
</dbReference>
<dbReference type="RefSeq" id="WP_009836313.1">
    <property type="nucleotide sequence ID" value="NZ_AAOH01000001.1"/>
</dbReference>
<dbReference type="Gene3D" id="2.30.38.10">
    <property type="entry name" value="Luciferase, Domain 3"/>
    <property type="match status" value="1"/>
</dbReference>
<dbReference type="Gene3D" id="1.10.10.1830">
    <property type="entry name" value="Non-ribosomal peptide synthase, adenylation domain"/>
    <property type="match status" value="1"/>
</dbReference>
<dbReference type="InterPro" id="IPR041464">
    <property type="entry name" value="TubC_N"/>
</dbReference>
<dbReference type="CDD" id="cd05930">
    <property type="entry name" value="A_NRPS"/>
    <property type="match status" value="1"/>
</dbReference>
<dbReference type="Pfam" id="PF18563">
    <property type="entry name" value="TubC_N"/>
    <property type="match status" value="1"/>
</dbReference>
<dbReference type="eggNOG" id="COG1020">
    <property type="taxonomic scope" value="Bacteria"/>
</dbReference>
<dbReference type="InterPro" id="IPR010071">
    <property type="entry name" value="AA_adenyl_dom"/>
</dbReference>
<proteinExistence type="predicted"/>
<dbReference type="FunFam" id="3.40.50.980:FF:000001">
    <property type="entry name" value="Non-ribosomal peptide synthetase"/>
    <property type="match status" value="1"/>
</dbReference>
<dbReference type="GO" id="GO:0005829">
    <property type="term" value="C:cytosol"/>
    <property type="evidence" value="ECO:0007669"/>
    <property type="project" value="TreeGrafter"/>
</dbReference>
<dbReference type="STRING" id="87626.PTD2_00546"/>
<dbReference type="GO" id="GO:0009366">
    <property type="term" value="C:enterobactin synthetase complex"/>
    <property type="evidence" value="ECO:0007669"/>
    <property type="project" value="TreeGrafter"/>
</dbReference>
<dbReference type="SUPFAM" id="SSF56801">
    <property type="entry name" value="Acetyl-CoA synthetase-like"/>
    <property type="match status" value="1"/>
</dbReference>
<dbReference type="GO" id="GO:0047527">
    <property type="term" value="F:2,3-dihydroxybenzoate-serine ligase activity"/>
    <property type="evidence" value="ECO:0007669"/>
    <property type="project" value="TreeGrafter"/>
</dbReference>
<protein>
    <recommendedName>
        <fullName evidence="1">Carrier domain-containing protein</fullName>
    </recommendedName>
</protein>
<dbReference type="Gene3D" id="3.30.559.10">
    <property type="entry name" value="Chloramphenicol acetyltransferase-like domain"/>
    <property type="match status" value="1"/>
</dbReference>
<keyword evidence="3" id="KW-1185">Reference proteome</keyword>
<evidence type="ECO:0000313" key="2">
    <source>
        <dbReference type="EMBL" id="EAR30012.1"/>
    </source>
</evidence>
<dbReference type="AlphaFoldDB" id="A4C380"/>
<gene>
    <name evidence="2" type="ORF">PTD2_00546</name>
</gene>
<dbReference type="Pfam" id="PF00550">
    <property type="entry name" value="PP-binding"/>
    <property type="match status" value="1"/>
</dbReference>
<dbReference type="OrthoDB" id="9757559at2"/>
<dbReference type="Gene3D" id="1.10.1200.10">
    <property type="entry name" value="ACP-like"/>
    <property type="match status" value="1"/>
</dbReference>
<dbReference type="EMBL" id="AAOH01000001">
    <property type="protein sequence ID" value="EAR30012.1"/>
    <property type="molecule type" value="Genomic_DNA"/>
</dbReference>
<evidence type="ECO:0000313" key="3">
    <source>
        <dbReference type="Proteomes" id="UP000006201"/>
    </source>
</evidence>
<dbReference type="InterPro" id="IPR025110">
    <property type="entry name" value="AMP-bd_C"/>
</dbReference>
<dbReference type="FunFam" id="3.40.50.12780:FF:000012">
    <property type="entry name" value="Non-ribosomal peptide synthetase"/>
    <property type="match status" value="1"/>
</dbReference>
<dbReference type="InterPro" id="IPR009081">
    <property type="entry name" value="PP-bd_ACP"/>
</dbReference>
<dbReference type="Gene3D" id="3.30.300.30">
    <property type="match status" value="1"/>
</dbReference>
<dbReference type="SUPFAM" id="SSF47336">
    <property type="entry name" value="ACP-like"/>
    <property type="match status" value="1"/>
</dbReference>
<dbReference type="CDD" id="cd19531">
    <property type="entry name" value="LCL_NRPS-like"/>
    <property type="match status" value="1"/>
</dbReference>
<dbReference type="Proteomes" id="UP000006201">
    <property type="component" value="Unassembled WGS sequence"/>
</dbReference>
<sequence>MIAQLIQSAADQGVYLYVKENTLHFDLTVAEFPLQLKQQIVDHKAEIIDFLSQFVANLDNKIQPIRGHYPQGCQLSFTQQRFWLLEQMQSGSSQYNMPVALNVVGTLELNLVEKVLTTIISRHQILRTIYLQSDDQVLQLVKDDVEFALGYEDLSRIAKPQREAELSQCLLAEASRSFDLSKDLAIRAKYLQLSESEQDPQRGVLLLTLHHIASDGWSMEVLVNEFVTLYRAYTLNQANPLPELDLQYADFAVWQRKELQGAELEKQKEYWMRTLDAAPILQGLPLQHSRPTIKQTIGASIKGNLNTAISERLSEIAKQFNLSPFMLLHAVLAIVLSRHSNQSDIVIGTPVANRVEAAFNSMIGCFVNTLALRLNTCQATIGDYLAHVRQVHLNAQVNQDIPFEQLIDALNLPRSSAYTPLVQIMLTTNDKFAVQHEQHSLLDLPNLSLTPLEGGHPAVKFDLEIALNITEQGLETSWSYDVALFEQGFVEQLSEHFNNALLALTQIADEQLEAMPLNRLSILGEKLEEYLVNGLNNHSQDYPNHLCIQQIFEQQVLRTPDNIAVKLGKNSLTYKELNERANQLAHFLIREYQITPDTFIGLCVERSLEMVIGTLAILKAGAAYVPLDPAYPRQRLTYMMSNSGVKIILSTHFIIKQLDLTDYSSVCIDGLSYAQTVKTFANYPKHNLGDLVSGLSSNHLAYAIYTSGSTGQPKGVLLEHKGIVNVAFNHRDYLEVDHTSKVLHFASMSFDAGTWEYIMALLNGATLIIADSIERLSPESISQLLYAEAITHVTLPPAFLAMMEYRDDLALKALIVGGEACDQELVNLWVRQYRMINAYGPTEISICATWAELKPNSKVTIGKPLKNTSAFILDNSLALLSPGVVGELYISGVGLARGYHQLPRQTAERFVLNPYFIEDKNKCVTQYLYKTGDLVRYLPEGELEYLGRIDEQVKIRGFRIEISEIEGVIVACPEVNAVVVTVISSATGSKHLLAYVQLYDKSADENNTAQAIINIKKQVAAQLPDYMMPSNFVEVEQWPLTSNGKIDKRALPAVDLSGEEEYVAATTDTEHRLVTIWAELLNLPEEKISVKANFFTLGGHSLLVSRLVRAITSDSKINIEHIEMSDIFSAQSLVELAEKIDFMRLKQANRQVVDNICDQNLVEEGEI</sequence>
<dbReference type="SUPFAM" id="SSF52777">
    <property type="entry name" value="CoA-dependent acyltransferases"/>
    <property type="match status" value="2"/>
</dbReference>
<dbReference type="InterPro" id="IPR036736">
    <property type="entry name" value="ACP-like_sf"/>
</dbReference>
<evidence type="ECO:0000259" key="1">
    <source>
        <dbReference type="PROSITE" id="PS50075"/>
    </source>
</evidence>
<dbReference type="InterPro" id="IPR001242">
    <property type="entry name" value="Condensation_dom"/>
</dbReference>
<dbReference type="Pfam" id="PF00501">
    <property type="entry name" value="AMP-binding"/>
    <property type="match status" value="1"/>
</dbReference>
<comment type="caution">
    <text evidence="2">The sequence shown here is derived from an EMBL/GenBank/DDBJ whole genome shotgun (WGS) entry which is preliminary data.</text>
</comment>
<dbReference type="InterPro" id="IPR045851">
    <property type="entry name" value="AMP-bd_C_sf"/>
</dbReference>
<dbReference type="PANTHER" id="PTHR45527">
    <property type="entry name" value="NONRIBOSOMAL PEPTIDE SYNTHETASE"/>
    <property type="match status" value="1"/>
</dbReference>
<dbReference type="NCBIfam" id="TIGR01733">
    <property type="entry name" value="AA-adenyl-dom"/>
    <property type="match status" value="1"/>
</dbReference>
<dbReference type="InterPro" id="IPR044894">
    <property type="entry name" value="TubC_N_sf"/>
</dbReference>
<dbReference type="GO" id="GO:0043041">
    <property type="term" value="P:amino acid activation for nonribosomal peptide biosynthetic process"/>
    <property type="evidence" value="ECO:0007669"/>
    <property type="project" value="TreeGrafter"/>
</dbReference>
<dbReference type="Pfam" id="PF00668">
    <property type="entry name" value="Condensation"/>
    <property type="match status" value="1"/>
</dbReference>